<proteinExistence type="predicted"/>
<protein>
    <submittedName>
        <fullName evidence="1">Uncharacterized protein</fullName>
    </submittedName>
</protein>
<dbReference type="Proteomes" id="UP000239614">
    <property type="component" value="Unassembled WGS sequence"/>
</dbReference>
<keyword evidence="2" id="KW-1185">Reference proteome</keyword>
<dbReference type="AlphaFoldDB" id="A0A2T0AZI2"/>
<evidence type="ECO:0000313" key="2">
    <source>
        <dbReference type="Proteomes" id="UP000239614"/>
    </source>
</evidence>
<sequence length="107" mass="12732">MIIKLFIKTTDNDKVAMVIKCLMSYINEDNIKYKDIKTEPYWKFHNTTVAEIQLELYKPLDSKIKEDFLNRISNRWLYFGEEEVLSSVTMEGCRLSCDLEMVNIFFS</sequence>
<evidence type="ECO:0000313" key="1">
    <source>
        <dbReference type="EMBL" id="PRR76611.1"/>
    </source>
</evidence>
<organism evidence="1 2">
    <name type="scientific">Clostridium thermopalmarium DSM 5974</name>
    <dbReference type="NCBI Taxonomy" id="1121340"/>
    <lineage>
        <taxon>Bacteria</taxon>
        <taxon>Bacillati</taxon>
        <taxon>Bacillota</taxon>
        <taxon>Clostridia</taxon>
        <taxon>Eubacteriales</taxon>
        <taxon>Clostridiaceae</taxon>
        <taxon>Clostridium</taxon>
    </lineage>
</organism>
<dbReference type="OrthoDB" id="2084592at2"/>
<gene>
    <name evidence="1" type="ORF">CPAL_02820</name>
</gene>
<reference evidence="1 2" key="1">
    <citation type="submission" date="2018-03" db="EMBL/GenBank/DDBJ databases">
        <title>Genome sequence of Clostridium thermopalmarium DSM 5974.</title>
        <authorList>
            <person name="Poehlein A."/>
            <person name="Daniel R."/>
        </authorList>
    </citation>
    <scope>NUCLEOTIDE SEQUENCE [LARGE SCALE GENOMIC DNA]</scope>
    <source>
        <strain evidence="1 2">DSM 5974</strain>
    </source>
</reference>
<dbReference type="EMBL" id="PVXN01000005">
    <property type="protein sequence ID" value="PRR76611.1"/>
    <property type="molecule type" value="Genomic_DNA"/>
</dbReference>
<comment type="caution">
    <text evidence="1">The sequence shown here is derived from an EMBL/GenBank/DDBJ whole genome shotgun (WGS) entry which is preliminary data.</text>
</comment>
<name>A0A2T0AZI2_9CLOT</name>
<dbReference type="RefSeq" id="WP_106023948.1">
    <property type="nucleotide sequence ID" value="NZ_PVXN01000005.1"/>
</dbReference>
<accession>A0A2T0AZI2</accession>